<dbReference type="Proteomes" id="UP000682733">
    <property type="component" value="Unassembled WGS sequence"/>
</dbReference>
<dbReference type="InterPro" id="IPR049372">
    <property type="entry name" value="PPP1R21_C"/>
</dbReference>
<gene>
    <name evidence="2" type="ORF">OVA965_LOCUS44740</name>
    <name evidence="3" type="ORF">TMI583_LOCUS47725</name>
</gene>
<sequence length="41" mass="4801">YEEQIATMSDHLASLNERLTMQNDEIDRLQHRPTASKDSKK</sequence>
<feature type="domain" description="Protein phosphatase 1 regulatory subunit 21 C-terminal" evidence="1">
    <location>
        <begin position="1"/>
        <end position="30"/>
    </location>
</feature>
<accession>A0A8S2XHA9</accession>
<dbReference type="EMBL" id="CAJNOK010065530">
    <property type="protein sequence ID" value="CAF1649417.1"/>
    <property type="molecule type" value="Genomic_DNA"/>
</dbReference>
<evidence type="ECO:0000313" key="3">
    <source>
        <dbReference type="EMBL" id="CAF4495019.1"/>
    </source>
</evidence>
<feature type="non-terminal residue" evidence="3">
    <location>
        <position position="1"/>
    </location>
</feature>
<proteinExistence type="predicted"/>
<dbReference type="AlphaFoldDB" id="A0A8S2XHA9"/>
<organism evidence="3 4">
    <name type="scientific">Didymodactylos carnosus</name>
    <dbReference type="NCBI Taxonomy" id="1234261"/>
    <lineage>
        <taxon>Eukaryota</taxon>
        <taxon>Metazoa</taxon>
        <taxon>Spiralia</taxon>
        <taxon>Gnathifera</taxon>
        <taxon>Rotifera</taxon>
        <taxon>Eurotatoria</taxon>
        <taxon>Bdelloidea</taxon>
        <taxon>Philodinida</taxon>
        <taxon>Philodinidae</taxon>
        <taxon>Didymodactylos</taxon>
    </lineage>
</organism>
<dbReference type="Proteomes" id="UP000677228">
    <property type="component" value="Unassembled WGS sequence"/>
</dbReference>
<feature type="non-terminal residue" evidence="3">
    <location>
        <position position="41"/>
    </location>
</feature>
<dbReference type="EMBL" id="CAJOBA010093711">
    <property type="protein sequence ID" value="CAF4495019.1"/>
    <property type="molecule type" value="Genomic_DNA"/>
</dbReference>
<dbReference type="Pfam" id="PF21636">
    <property type="entry name" value="PPP1R21_C"/>
    <property type="match status" value="1"/>
</dbReference>
<name>A0A8S2XHA9_9BILA</name>
<evidence type="ECO:0000313" key="4">
    <source>
        <dbReference type="Proteomes" id="UP000682733"/>
    </source>
</evidence>
<reference evidence="3" key="1">
    <citation type="submission" date="2021-02" db="EMBL/GenBank/DDBJ databases">
        <authorList>
            <person name="Nowell W R."/>
        </authorList>
    </citation>
    <scope>NUCLEOTIDE SEQUENCE</scope>
</reference>
<protein>
    <recommendedName>
        <fullName evidence="1">Protein phosphatase 1 regulatory subunit 21 C-terminal domain-containing protein</fullName>
    </recommendedName>
</protein>
<evidence type="ECO:0000259" key="1">
    <source>
        <dbReference type="Pfam" id="PF21636"/>
    </source>
</evidence>
<comment type="caution">
    <text evidence="3">The sequence shown here is derived from an EMBL/GenBank/DDBJ whole genome shotgun (WGS) entry which is preliminary data.</text>
</comment>
<evidence type="ECO:0000313" key="2">
    <source>
        <dbReference type="EMBL" id="CAF1649417.1"/>
    </source>
</evidence>